<dbReference type="RefSeq" id="WP_183499580.1">
    <property type="nucleotide sequence ID" value="NZ_BAABCO010000005.1"/>
</dbReference>
<reference evidence="2 3" key="1">
    <citation type="submission" date="2020-08" db="EMBL/GenBank/DDBJ databases">
        <title>Sequencing the genomes of 1000 actinobacteria strains.</title>
        <authorList>
            <person name="Klenk H.-P."/>
        </authorList>
    </citation>
    <scope>NUCLEOTIDE SEQUENCE [LARGE SCALE GENOMIC DNA]</scope>
    <source>
        <strain evidence="2 3">DSM 19600</strain>
    </source>
</reference>
<comment type="caution">
    <text evidence="2">The sequence shown here is derived from an EMBL/GenBank/DDBJ whole genome shotgun (WGS) entry which is preliminary data.</text>
</comment>
<keyword evidence="2" id="KW-0378">Hydrolase</keyword>
<organism evidence="2 3">
    <name type="scientific">Microbacterium invictum</name>
    <dbReference type="NCBI Taxonomy" id="515415"/>
    <lineage>
        <taxon>Bacteria</taxon>
        <taxon>Bacillati</taxon>
        <taxon>Actinomycetota</taxon>
        <taxon>Actinomycetes</taxon>
        <taxon>Micrococcales</taxon>
        <taxon>Microbacteriaceae</taxon>
        <taxon>Microbacterium</taxon>
    </lineage>
</organism>
<dbReference type="EMBL" id="JACIFH010000001">
    <property type="protein sequence ID" value="MBB4139982.1"/>
    <property type="molecule type" value="Genomic_DNA"/>
</dbReference>
<name>A0AA40VMM1_9MICO</name>
<protein>
    <submittedName>
        <fullName evidence="2">Very-short-patch-repair endonuclease</fullName>
    </submittedName>
</protein>
<dbReference type="AlphaFoldDB" id="A0AA40VMM1"/>
<keyword evidence="2" id="KW-0255">Endonuclease</keyword>
<proteinExistence type="predicted"/>
<dbReference type="InterPro" id="IPR011335">
    <property type="entry name" value="Restrct_endonuc-II-like"/>
</dbReference>
<dbReference type="SUPFAM" id="SSF52980">
    <property type="entry name" value="Restriction endonuclease-like"/>
    <property type="match status" value="1"/>
</dbReference>
<accession>A0AA40VMM1</accession>
<dbReference type="InterPro" id="IPR007569">
    <property type="entry name" value="DUF559"/>
</dbReference>
<dbReference type="GO" id="GO:0004519">
    <property type="term" value="F:endonuclease activity"/>
    <property type="evidence" value="ECO:0007669"/>
    <property type="project" value="UniProtKB-KW"/>
</dbReference>
<keyword evidence="2" id="KW-0540">Nuclease</keyword>
<dbReference type="Gene3D" id="3.40.960.10">
    <property type="entry name" value="VSR Endonuclease"/>
    <property type="match status" value="1"/>
</dbReference>
<evidence type="ECO:0000259" key="1">
    <source>
        <dbReference type="Pfam" id="PF04480"/>
    </source>
</evidence>
<evidence type="ECO:0000313" key="2">
    <source>
        <dbReference type="EMBL" id="MBB4139982.1"/>
    </source>
</evidence>
<dbReference type="Pfam" id="PF04480">
    <property type="entry name" value="DUF559"/>
    <property type="match status" value="1"/>
</dbReference>
<feature type="domain" description="DUF559" evidence="1">
    <location>
        <begin position="203"/>
        <end position="277"/>
    </location>
</feature>
<gene>
    <name evidence="2" type="ORF">BKA10_001776</name>
</gene>
<dbReference type="Proteomes" id="UP000549113">
    <property type="component" value="Unassembled WGS sequence"/>
</dbReference>
<evidence type="ECO:0000313" key="3">
    <source>
        <dbReference type="Proteomes" id="UP000549113"/>
    </source>
</evidence>
<keyword evidence="3" id="KW-1185">Reference proteome</keyword>
<sequence length="289" mass="31967">MAAQKKSAEDLKNWLTERNGIAHREDILGAGFGLQLMRTFVREGGATTIRRTWVHLSDAPAELTAAARAGGRVTCTTLARRKRWWMPEGIGMAVHLHLVPGSGSPRLGADWSGVTHWTKPLAPAGRSLEGTVEDALAHIALCQPRDAALVLWESAVQKERLTLESLRRVRWPSRAAKDLAESVQGLSDSGLEVLVVEPLRRWGLRVLQQAKIAGRFVDLLVGDRLVIQIDGWEFHNSSAQRGRDIAHDAELRLRGYTVLRFSYAQIVHDWLTTEALIRRAVAAGLHLAA</sequence>